<dbReference type="RefSeq" id="YP_010780421.1">
    <property type="nucleotide sequence ID" value="NC_075038.1"/>
</dbReference>
<proteinExistence type="predicted"/>
<dbReference type="KEGG" id="vg:80517112"/>
<sequence>MELSSIKKFNFLIEFLKLNFYPPVSFINKKLLINISINILIMDNKTVTNLNNIVRSYAKSNALFEDFCNCHLQYISILLNSCDIYDSNIVTRYNNRKFVSFLLWTCREYCGIALNKQLWFFPIEKMLEELLKINSVDKNTLLIYSITKFIGQHTNDKSIYDKCCLTLELIPNIFPENIMTPAQIRHLFAFNPHFISTNQSLPPKINGSNRLVQFYSCAIKDCNFYKGYYKIYSKKRYVLSKNKLVSEPSETNCLYYLDSLYYYTINKHQTMKNLYNTKCKKIDDNYFIQGFIEKLLDYSDSYYVLESCVQNITPSIIDEYSIEISINDIIHGKLLLFSLNVADNHEEILCIINEALTVNDTYANKNGYYEKFRTTIFKKIYENNIVKPFDIYTTYALCNAKNNEITWMQDFLRQKIESDINKLFGQSN</sequence>
<name>A0A6N1NP42_9VIRU</name>
<organism evidence="1">
    <name type="scientific">Tupanvirus deep ocean</name>
    <dbReference type="NCBI Taxonomy" id="2126984"/>
    <lineage>
        <taxon>Viruses</taxon>
        <taxon>Varidnaviria</taxon>
        <taxon>Bamfordvirae</taxon>
        <taxon>Nucleocytoviricota</taxon>
        <taxon>Megaviricetes</taxon>
        <taxon>Imitervirales</taxon>
        <taxon>Mimiviridae</taxon>
        <taxon>Megamimivirinae</taxon>
        <taxon>Tupanvirus</taxon>
        <taxon>Tupanvirus altamarinense</taxon>
    </lineage>
</organism>
<accession>A0A6N1NP42</accession>
<evidence type="ECO:0000313" key="1">
    <source>
        <dbReference type="EMBL" id="QKU33813.1"/>
    </source>
</evidence>
<reference evidence="1" key="1">
    <citation type="submission" date="2017-06" db="EMBL/GenBank/DDBJ databases">
        <authorList>
            <person name="Assis F.L."/>
            <person name="Abrahao J.S."/>
            <person name="Silva L."/>
            <person name="Khalil J.B."/>
            <person name="Rodrigues R."/>
            <person name="Silva L.S."/>
            <person name="Boratto P."/>
            <person name="Andrade M."/>
            <person name="Kroon E.G."/>
            <person name="Ribeiro B."/>
            <person name="Bergier I."/>
            <person name="Seligmann H."/>
            <person name="Ghigo E."/>
            <person name="Colson P."/>
            <person name="Levasseur A."/>
            <person name="Raoult D."/>
            <person name="Scola B.L."/>
        </authorList>
    </citation>
    <scope>NUCLEOTIDE SEQUENCE</scope>
    <source>
        <strain evidence="1">Deep ocean</strain>
    </source>
</reference>
<protein>
    <submittedName>
        <fullName evidence="1">Putative ORFan</fullName>
    </submittedName>
</protein>
<reference evidence="1" key="2">
    <citation type="journal article" date="2018" name="Nat. Commun.">
        <title>Tailed giant Tupanvirus possesses the most complete translational apparatus of the known virosphere.</title>
        <authorList>
            <person name="Abrahao J."/>
            <person name="Silva L."/>
            <person name="Silva L.S."/>
            <person name="Khalil J.Y.B."/>
            <person name="Rodrigues R."/>
            <person name="Arantes T."/>
            <person name="Assis F."/>
            <person name="Boratto P."/>
            <person name="Andrade M."/>
            <person name="Kroon E.G."/>
            <person name="Ribeiro B."/>
            <person name="Bergier I."/>
            <person name="Seligmann H."/>
            <person name="Ghigo E."/>
            <person name="Colson P."/>
            <person name="Levasseur A."/>
            <person name="Kroemer G."/>
            <person name="Raoult D."/>
            <person name="La Scola B."/>
        </authorList>
    </citation>
    <scope>NUCLEOTIDE SEQUENCE [LARGE SCALE GENOMIC DNA]</scope>
    <source>
        <strain evidence="1">Deep ocean</strain>
    </source>
</reference>
<dbReference type="EMBL" id="MF405918">
    <property type="protein sequence ID" value="QKU33813.1"/>
    <property type="molecule type" value="Genomic_DNA"/>
</dbReference>
<dbReference type="GeneID" id="80517112"/>